<feature type="region of interest" description="Disordered" evidence="1">
    <location>
        <begin position="46"/>
        <end position="72"/>
    </location>
</feature>
<sequence length="117" mass="12212">MKGSAEGGWNGDGDGDAMCRARASVANQNSAFQYLSAYPSLAFGTQPHRYHNGTGTGMTAPAPAPAPPPAPPPPPRFALLLVPIAARHVHIQSVPLPVYHVASPRLLRPTSEAPLCP</sequence>
<gene>
    <name evidence="2" type="ORF">AC579_1091</name>
</gene>
<accession>A0A139H8A9</accession>
<feature type="compositionally biased region" description="Pro residues" evidence="1">
    <location>
        <begin position="62"/>
        <end position="72"/>
    </location>
</feature>
<reference evidence="2 3" key="1">
    <citation type="submission" date="2015-07" db="EMBL/GenBank/DDBJ databases">
        <title>Comparative genomics of the Sigatoka disease complex on banana suggests a link between parallel evolutionary changes in Pseudocercospora fijiensis and Pseudocercospora eumusae and increased virulence on the banana host.</title>
        <authorList>
            <person name="Chang T.-C."/>
            <person name="Salvucci A."/>
            <person name="Crous P.W."/>
            <person name="Stergiopoulos I."/>
        </authorList>
    </citation>
    <scope>NUCLEOTIDE SEQUENCE [LARGE SCALE GENOMIC DNA]</scope>
    <source>
        <strain evidence="2 3">CBS 116634</strain>
    </source>
</reference>
<organism evidence="2 3">
    <name type="scientific">Pseudocercospora musae</name>
    <dbReference type="NCBI Taxonomy" id="113226"/>
    <lineage>
        <taxon>Eukaryota</taxon>
        <taxon>Fungi</taxon>
        <taxon>Dikarya</taxon>
        <taxon>Ascomycota</taxon>
        <taxon>Pezizomycotina</taxon>
        <taxon>Dothideomycetes</taxon>
        <taxon>Dothideomycetidae</taxon>
        <taxon>Mycosphaerellales</taxon>
        <taxon>Mycosphaerellaceae</taxon>
        <taxon>Pseudocercospora</taxon>
    </lineage>
</organism>
<evidence type="ECO:0000313" key="2">
    <source>
        <dbReference type="EMBL" id="KXS98619.1"/>
    </source>
</evidence>
<dbReference type="AlphaFoldDB" id="A0A139H8A9"/>
<proteinExistence type="predicted"/>
<evidence type="ECO:0000313" key="3">
    <source>
        <dbReference type="Proteomes" id="UP000073492"/>
    </source>
</evidence>
<dbReference type="EMBL" id="LFZO01000739">
    <property type="protein sequence ID" value="KXS98619.1"/>
    <property type="molecule type" value="Genomic_DNA"/>
</dbReference>
<protein>
    <submittedName>
        <fullName evidence="2">Uncharacterized protein</fullName>
    </submittedName>
</protein>
<dbReference type="Proteomes" id="UP000073492">
    <property type="component" value="Unassembled WGS sequence"/>
</dbReference>
<evidence type="ECO:0000256" key="1">
    <source>
        <dbReference type="SAM" id="MobiDB-lite"/>
    </source>
</evidence>
<name>A0A139H8A9_9PEZI</name>
<keyword evidence="3" id="KW-1185">Reference proteome</keyword>
<comment type="caution">
    <text evidence="2">The sequence shown here is derived from an EMBL/GenBank/DDBJ whole genome shotgun (WGS) entry which is preliminary data.</text>
</comment>